<evidence type="ECO:0000256" key="6">
    <source>
        <dbReference type="SAM" id="Phobius"/>
    </source>
</evidence>
<organism evidence="7 8">
    <name type="scientific">Limulus polyphemus</name>
    <name type="common">Atlantic horseshoe crab</name>
    <dbReference type="NCBI Taxonomy" id="6850"/>
    <lineage>
        <taxon>Eukaryota</taxon>
        <taxon>Metazoa</taxon>
        <taxon>Ecdysozoa</taxon>
        <taxon>Arthropoda</taxon>
        <taxon>Chelicerata</taxon>
        <taxon>Merostomata</taxon>
        <taxon>Xiphosura</taxon>
        <taxon>Limulidae</taxon>
        <taxon>Limulus</taxon>
    </lineage>
</organism>
<keyword evidence="7" id="KW-1185">Reference proteome</keyword>
<feature type="transmembrane region" description="Helical" evidence="6">
    <location>
        <begin position="165"/>
        <end position="185"/>
    </location>
</feature>
<evidence type="ECO:0000256" key="2">
    <source>
        <dbReference type="ARBA" id="ARBA00022692"/>
    </source>
</evidence>
<sequence>MCCFKLNEQFLKIAVIFTLHSAILAEIHRARPYRTISQLPHRQEMGDSSNSERRDSHTPLEEGVNYFLNLIWDTEPLNMFGCYQKWVLSILASCIVGLSGIVPLAVIPVEAGASLKDKDGAKTLRKLLSFAVGGLLGDIFLHLLPEAWNNLHKVGPDLHTAHMHLGFLVLLGLFTFIIVEKIFAFSKEVEDTEKKSVKINSTEFITNKESKKITEKEDCVQNNIKEQKNGCSHLIQSSEQKNIDSSPNKSNNIHIAGYLNLLANSIDNFTHGLAVAASFLNSTKMGAVTTFAILIHEIPHEVGDFAILLKSGFNRWEAARAQISTASIGILGAVVALCAESAEAVGDKTAWILPFTAGGFLNIALVTVLPDIMSEDNPWESLKQFMCIGAGISVMALVNVLAE</sequence>
<name>A0ABM1BJ65_LIMPO</name>
<protein>
    <submittedName>
        <fullName evidence="8">Zinc transporter ZIP13-like</fullName>
    </submittedName>
</protein>
<dbReference type="Proteomes" id="UP000694941">
    <property type="component" value="Unplaced"/>
</dbReference>
<dbReference type="RefSeq" id="XP_013783054.1">
    <property type="nucleotide sequence ID" value="XM_013927600.2"/>
</dbReference>
<comment type="subcellular location">
    <subcellularLocation>
        <location evidence="1">Membrane</location>
        <topology evidence="1">Multi-pass membrane protein</topology>
    </subcellularLocation>
</comment>
<proteinExistence type="inferred from homology"/>
<evidence type="ECO:0000256" key="3">
    <source>
        <dbReference type="ARBA" id="ARBA00022989"/>
    </source>
</evidence>
<accession>A0ABM1BJ65</accession>
<dbReference type="Pfam" id="PF02535">
    <property type="entry name" value="Zip"/>
    <property type="match status" value="1"/>
</dbReference>
<feature type="transmembrane region" description="Helical" evidence="6">
    <location>
        <begin position="86"/>
        <end position="107"/>
    </location>
</feature>
<dbReference type="PANTHER" id="PTHR16950:SF16">
    <property type="entry name" value="ZINC TRANSPORTER ZIP13"/>
    <property type="match status" value="1"/>
</dbReference>
<feature type="transmembrane region" description="Helical" evidence="6">
    <location>
        <begin position="385"/>
        <end position="402"/>
    </location>
</feature>
<evidence type="ECO:0000256" key="5">
    <source>
        <dbReference type="ARBA" id="ARBA00038485"/>
    </source>
</evidence>
<dbReference type="InterPro" id="IPR003689">
    <property type="entry name" value="ZIP"/>
</dbReference>
<evidence type="ECO:0000256" key="1">
    <source>
        <dbReference type="ARBA" id="ARBA00004141"/>
    </source>
</evidence>
<dbReference type="PANTHER" id="PTHR16950">
    <property type="entry name" value="ZINC TRANSPORTER SLC39A7 HISTIDINE-RICH MEMBRANE PROTEIN KE4"/>
    <property type="match status" value="1"/>
</dbReference>
<keyword evidence="3 6" id="KW-1133">Transmembrane helix</keyword>
<evidence type="ECO:0000313" key="7">
    <source>
        <dbReference type="Proteomes" id="UP000694941"/>
    </source>
</evidence>
<keyword evidence="4 6" id="KW-0472">Membrane</keyword>
<gene>
    <name evidence="8" type="primary">LOC106467273</name>
</gene>
<keyword evidence="2 6" id="KW-0812">Transmembrane</keyword>
<evidence type="ECO:0000256" key="4">
    <source>
        <dbReference type="ARBA" id="ARBA00023136"/>
    </source>
</evidence>
<feature type="transmembrane region" description="Helical" evidence="6">
    <location>
        <begin position="351"/>
        <end position="373"/>
    </location>
</feature>
<evidence type="ECO:0000313" key="8">
    <source>
        <dbReference type="RefSeq" id="XP_013783054.1"/>
    </source>
</evidence>
<reference evidence="8" key="1">
    <citation type="submission" date="2025-08" db="UniProtKB">
        <authorList>
            <consortium name="RefSeq"/>
        </authorList>
    </citation>
    <scope>IDENTIFICATION</scope>
    <source>
        <tissue evidence="8">Muscle</tissue>
    </source>
</reference>
<comment type="similarity">
    <text evidence="5">Belongs to the ZIP transporter (TC 2.A.5) family. KE4/Catsup subfamily.</text>
</comment>
<dbReference type="GeneID" id="106467273"/>